<evidence type="ECO:0000313" key="1">
    <source>
        <dbReference type="EMBL" id="OJX60756.1"/>
    </source>
</evidence>
<dbReference type="Proteomes" id="UP000184233">
    <property type="component" value="Unassembled WGS sequence"/>
</dbReference>
<dbReference type="AlphaFoldDB" id="A0A1M3L5C2"/>
<dbReference type="InterPro" id="IPR025683">
    <property type="entry name" value="Protein_beta"/>
</dbReference>
<dbReference type="EMBL" id="MKVH01000003">
    <property type="protein sequence ID" value="OJX60756.1"/>
    <property type="molecule type" value="Genomic_DNA"/>
</dbReference>
<protein>
    <submittedName>
        <fullName evidence="1">Uncharacterized protein</fullName>
    </submittedName>
</protein>
<name>A0A1M3L5C2_9BACT</name>
<gene>
    <name evidence="1" type="ORF">BGO89_04080</name>
</gene>
<proteinExistence type="predicted"/>
<accession>A0A1M3L5C2</accession>
<sequence length="314" mass="35595">MTGLTEKHVGYFKTFQKDWTGKFYFDPRPYYTEVERTDEHNVVMLKCIGSLSDRTSLIPVLYLDESPTSLATIGALCNSLNLDVCLRLTAYNLATKENLRQAVSDFLQKTGVPVERVHLLFDYGRHVRQAETKTLVNNFVKHMTTLRKLGKWSTVILHASCMPADLSDIRPGRYDMPRVDLALWIGVCDSATFKDVVYSDRTIMYPQIPLDESEKAFLMMTASVKYTTKDSVIIYRGRKILGKKAGGFEQYIDHAKAIIADPTFFGRDFSKGDEMIDDIAASIPKKGKLPTGNTRQWRRAGMSHHMTLTADQVS</sequence>
<evidence type="ECO:0000313" key="2">
    <source>
        <dbReference type="Proteomes" id="UP000184233"/>
    </source>
</evidence>
<comment type="caution">
    <text evidence="1">The sequence shown here is derived from an EMBL/GenBank/DDBJ whole genome shotgun (WGS) entry which is preliminary data.</text>
</comment>
<reference evidence="1 2" key="1">
    <citation type="submission" date="2016-09" db="EMBL/GenBank/DDBJ databases">
        <title>Genome-resolved meta-omics ties microbial dynamics to process performance in biotechnology for thiocyanate degradation.</title>
        <authorList>
            <person name="Kantor R.S."/>
            <person name="Huddy R.J."/>
            <person name="Iyer R."/>
            <person name="Thomas B.C."/>
            <person name="Brown C.T."/>
            <person name="Anantharaman K."/>
            <person name="Tringe S."/>
            <person name="Hettich R.L."/>
            <person name="Harrison S.T."/>
            <person name="Banfield J.F."/>
        </authorList>
    </citation>
    <scope>NUCLEOTIDE SEQUENCE [LARGE SCALE GENOMIC DNA]</scope>
    <source>
        <strain evidence="1">59-99</strain>
    </source>
</reference>
<dbReference type="STRING" id="1895771.BGO89_04080"/>
<organism evidence="1 2">
    <name type="scientific">Candidatus Kapaibacterium thiocyanatum</name>
    <dbReference type="NCBI Taxonomy" id="1895771"/>
    <lineage>
        <taxon>Bacteria</taxon>
        <taxon>Pseudomonadati</taxon>
        <taxon>Candidatus Kapaibacteriota</taxon>
        <taxon>Candidatus Kapaibacteriia</taxon>
        <taxon>Candidatus Kapaibacteriales</taxon>
        <taxon>Candidatus Kapaibacteriaceae</taxon>
        <taxon>Candidatus Kapaibacterium</taxon>
    </lineage>
</organism>
<dbReference type="Pfam" id="PF14350">
    <property type="entry name" value="Beta_protein"/>
    <property type="match status" value="1"/>
</dbReference>